<dbReference type="CDD" id="cd06261">
    <property type="entry name" value="TM_PBP2"/>
    <property type="match status" value="1"/>
</dbReference>
<dbReference type="EMBL" id="NFLZ01000011">
    <property type="protein sequence ID" value="OUQ76200.1"/>
    <property type="molecule type" value="Genomic_DNA"/>
</dbReference>
<comment type="similarity">
    <text evidence="7">Belongs to the binding-protein-dependent transport system permease family.</text>
</comment>
<name>A0A1Y4UGM7_9LACO</name>
<feature type="transmembrane region" description="Helical" evidence="7">
    <location>
        <begin position="21"/>
        <end position="46"/>
    </location>
</feature>
<evidence type="ECO:0000313" key="9">
    <source>
        <dbReference type="EMBL" id="OUQ56902.1"/>
    </source>
</evidence>
<proteinExistence type="inferred from homology"/>
<dbReference type="EMBL" id="NFLS01000006">
    <property type="protein sequence ID" value="OUQ56902.1"/>
    <property type="molecule type" value="Genomic_DNA"/>
</dbReference>
<reference evidence="11 12" key="1">
    <citation type="submission" date="2017-04" db="EMBL/GenBank/DDBJ databases">
        <title>Function of individual gut microbiota members based on whole genome sequencing of pure cultures obtained from chicken caecum.</title>
        <authorList>
            <person name="Medvecky M."/>
            <person name="Cejkova D."/>
            <person name="Polansky O."/>
            <person name="Karasova D."/>
            <person name="Kubasova T."/>
            <person name="Cizek A."/>
            <person name="Rychlik I."/>
        </authorList>
    </citation>
    <scope>NUCLEOTIDE SEQUENCE [LARGE SCALE GENOMIC DNA]</scope>
    <source>
        <strain evidence="11">An101</strain>
        <strain evidence="12">An115</strain>
    </source>
</reference>
<dbReference type="SUPFAM" id="SSF161098">
    <property type="entry name" value="MetI-like"/>
    <property type="match status" value="1"/>
</dbReference>
<dbReference type="RefSeq" id="WP_087176117.1">
    <property type="nucleotide sequence ID" value="NZ_NFLS01000006.1"/>
</dbReference>
<dbReference type="Proteomes" id="UP000196293">
    <property type="component" value="Unassembled WGS sequence"/>
</dbReference>
<feature type="transmembrane region" description="Helical" evidence="7">
    <location>
        <begin position="272"/>
        <end position="291"/>
    </location>
</feature>
<evidence type="ECO:0000256" key="1">
    <source>
        <dbReference type="ARBA" id="ARBA00004651"/>
    </source>
</evidence>
<keyword evidence="4 7" id="KW-0812">Transmembrane</keyword>
<feature type="domain" description="ABC transmembrane type-1" evidence="8">
    <location>
        <begin position="83"/>
        <end position="288"/>
    </location>
</feature>
<feature type="transmembrane region" description="Helical" evidence="7">
    <location>
        <begin position="192"/>
        <end position="218"/>
    </location>
</feature>
<dbReference type="PANTHER" id="PTHR43744">
    <property type="entry name" value="ABC TRANSPORTER PERMEASE PROTEIN MG189-RELATED-RELATED"/>
    <property type="match status" value="1"/>
</dbReference>
<evidence type="ECO:0000256" key="5">
    <source>
        <dbReference type="ARBA" id="ARBA00022989"/>
    </source>
</evidence>
<evidence type="ECO:0000256" key="6">
    <source>
        <dbReference type="ARBA" id="ARBA00023136"/>
    </source>
</evidence>
<dbReference type="AlphaFoldDB" id="A0A1Y4UGM7"/>
<keyword evidence="3" id="KW-1003">Cell membrane</keyword>
<keyword evidence="2 7" id="KW-0813">Transport</keyword>
<comment type="caution">
    <text evidence="10">The sequence shown here is derived from an EMBL/GenBank/DDBJ whole genome shotgun (WGS) entry which is preliminary data.</text>
</comment>
<reference evidence="10" key="2">
    <citation type="journal article" date="2018" name="BMC Genomics">
        <title>Whole genome sequencing and function prediction of 133 gut anaerobes isolated from chicken caecum in pure cultures.</title>
        <authorList>
            <person name="Medvecky M."/>
            <person name="Cejkova D."/>
            <person name="Polansky O."/>
            <person name="Karasova D."/>
            <person name="Kubasova T."/>
            <person name="Cizek A."/>
            <person name="Rychlik I."/>
        </authorList>
    </citation>
    <scope>NUCLEOTIDE SEQUENCE</scope>
    <source>
        <strain evidence="10">An101</strain>
        <strain evidence="9">An115</strain>
    </source>
</reference>
<dbReference type="Proteomes" id="UP000195859">
    <property type="component" value="Unassembled WGS sequence"/>
</dbReference>
<sequence length="306" mass="34332">MRKKKHLSAVEIRSFSKGTNIAFNILLAIVALSCILPFFFIIVLSLTKESDITTYGYQFWPKHWTFASYDYLMKMGNQLLTSLGVSVFITVIGTLMNSLFSSTYAYAISRRDFAFARFFTIFALVSMLFTPGMVPTYLVVTQMLGLKDNIWAIILPQAFGVYNVLIMRTYFKTSISESILESARVDGAGELKIFWDIVVPLAIPGIATISLFTCLSLWNDWFNAMLYLTGTKFIPLQYLLVQIQNNIQFMTQQMTQGGGSAFASASIPTEGMRFAVVVIATLPIALTYPFFQKYFVKGMQIGGVKG</sequence>
<dbReference type="InterPro" id="IPR000515">
    <property type="entry name" value="MetI-like"/>
</dbReference>
<dbReference type="GO" id="GO:0055085">
    <property type="term" value="P:transmembrane transport"/>
    <property type="evidence" value="ECO:0007669"/>
    <property type="project" value="InterPro"/>
</dbReference>
<dbReference type="PANTHER" id="PTHR43744:SF9">
    <property type="entry name" value="POLYGALACTURONAN_RHAMNOGALACTURONAN TRANSPORT SYSTEM PERMEASE PROTEIN YTCP"/>
    <property type="match status" value="1"/>
</dbReference>
<keyword evidence="12" id="KW-1185">Reference proteome</keyword>
<evidence type="ECO:0000313" key="11">
    <source>
        <dbReference type="Proteomes" id="UP000195859"/>
    </source>
</evidence>
<evidence type="ECO:0000259" key="8">
    <source>
        <dbReference type="PROSITE" id="PS50928"/>
    </source>
</evidence>
<comment type="subcellular location">
    <subcellularLocation>
        <location evidence="1 7">Cell membrane</location>
        <topology evidence="1 7">Multi-pass membrane protein</topology>
    </subcellularLocation>
</comment>
<feature type="transmembrane region" description="Helical" evidence="7">
    <location>
        <begin position="150"/>
        <end position="171"/>
    </location>
</feature>
<evidence type="ECO:0000313" key="10">
    <source>
        <dbReference type="EMBL" id="OUQ76200.1"/>
    </source>
</evidence>
<evidence type="ECO:0000256" key="4">
    <source>
        <dbReference type="ARBA" id="ARBA00022692"/>
    </source>
</evidence>
<accession>A0A1Y4UGM7</accession>
<evidence type="ECO:0000256" key="7">
    <source>
        <dbReference type="RuleBase" id="RU363032"/>
    </source>
</evidence>
<gene>
    <name evidence="10" type="ORF">B5E44_05620</name>
    <name evidence="9" type="ORF">B5E59_03950</name>
</gene>
<keyword evidence="6 7" id="KW-0472">Membrane</keyword>
<dbReference type="InterPro" id="IPR035906">
    <property type="entry name" value="MetI-like_sf"/>
</dbReference>
<evidence type="ECO:0000313" key="12">
    <source>
        <dbReference type="Proteomes" id="UP000196293"/>
    </source>
</evidence>
<dbReference type="PROSITE" id="PS50928">
    <property type="entry name" value="ABC_TM1"/>
    <property type="match status" value="1"/>
</dbReference>
<keyword evidence="5 7" id="KW-1133">Transmembrane helix</keyword>
<dbReference type="Pfam" id="PF00528">
    <property type="entry name" value="BPD_transp_1"/>
    <property type="match status" value="1"/>
</dbReference>
<feature type="transmembrane region" description="Helical" evidence="7">
    <location>
        <begin position="79"/>
        <end position="106"/>
    </location>
</feature>
<evidence type="ECO:0000256" key="3">
    <source>
        <dbReference type="ARBA" id="ARBA00022475"/>
    </source>
</evidence>
<evidence type="ECO:0000256" key="2">
    <source>
        <dbReference type="ARBA" id="ARBA00022448"/>
    </source>
</evidence>
<protein>
    <submittedName>
        <fullName evidence="10">Sugar ABC transporter permease</fullName>
    </submittedName>
</protein>
<dbReference type="GO" id="GO:0005886">
    <property type="term" value="C:plasma membrane"/>
    <property type="evidence" value="ECO:0007669"/>
    <property type="project" value="UniProtKB-SubCell"/>
</dbReference>
<feature type="transmembrane region" description="Helical" evidence="7">
    <location>
        <begin position="118"/>
        <end position="138"/>
    </location>
</feature>
<dbReference type="Gene3D" id="1.10.3720.10">
    <property type="entry name" value="MetI-like"/>
    <property type="match status" value="1"/>
</dbReference>
<organism evidence="10 11">
    <name type="scientific">Lactobacillus gallinarum</name>
    <dbReference type="NCBI Taxonomy" id="52242"/>
    <lineage>
        <taxon>Bacteria</taxon>
        <taxon>Bacillati</taxon>
        <taxon>Bacillota</taxon>
        <taxon>Bacilli</taxon>
        <taxon>Lactobacillales</taxon>
        <taxon>Lactobacillaceae</taxon>
        <taxon>Lactobacillus</taxon>
    </lineage>
</organism>
<dbReference type="PROSITE" id="PS51257">
    <property type="entry name" value="PROKAR_LIPOPROTEIN"/>
    <property type="match status" value="1"/>
</dbReference>